<feature type="region of interest" description="Disordered" evidence="1">
    <location>
        <begin position="1"/>
        <end position="45"/>
    </location>
</feature>
<evidence type="ECO:0000313" key="3">
    <source>
        <dbReference type="Proteomes" id="UP001152592"/>
    </source>
</evidence>
<feature type="compositionally biased region" description="Basic and acidic residues" evidence="1">
    <location>
        <begin position="26"/>
        <end position="45"/>
    </location>
</feature>
<feature type="compositionally biased region" description="Low complexity" evidence="1">
    <location>
        <begin position="224"/>
        <end position="236"/>
    </location>
</feature>
<organism evidence="2 3">
    <name type="scientific">Penicillium salamii</name>
    <dbReference type="NCBI Taxonomy" id="1612424"/>
    <lineage>
        <taxon>Eukaryota</taxon>
        <taxon>Fungi</taxon>
        <taxon>Dikarya</taxon>
        <taxon>Ascomycota</taxon>
        <taxon>Pezizomycotina</taxon>
        <taxon>Eurotiomycetes</taxon>
        <taxon>Eurotiomycetidae</taxon>
        <taxon>Eurotiales</taxon>
        <taxon>Aspergillaceae</taxon>
        <taxon>Penicillium</taxon>
    </lineage>
</organism>
<proteinExistence type="predicted"/>
<name>A0A9W4JEK9_9EURO</name>
<feature type="compositionally biased region" description="Polar residues" evidence="1">
    <location>
        <begin position="241"/>
        <end position="258"/>
    </location>
</feature>
<dbReference type="Proteomes" id="UP001152592">
    <property type="component" value="Unassembled WGS sequence"/>
</dbReference>
<feature type="region of interest" description="Disordered" evidence="1">
    <location>
        <begin position="121"/>
        <end position="189"/>
    </location>
</feature>
<dbReference type="GO" id="GO:0003700">
    <property type="term" value="F:DNA-binding transcription factor activity"/>
    <property type="evidence" value="ECO:0007669"/>
    <property type="project" value="InterPro"/>
</dbReference>
<evidence type="ECO:0008006" key="4">
    <source>
        <dbReference type="Google" id="ProtNLM"/>
    </source>
</evidence>
<comment type="caution">
    <text evidence="2">The sequence shown here is derived from an EMBL/GenBank/DDBJ whole genome shotgun (WGS) entry which is preliminary data.</text>
</comment>
<evidence type="ECO:0000256" key="1">
    <source>
        <dbReference type="SAM" id="MobiDB-lite"/>
    </source>
</evidence>
<dbReference type="PANTHER" id="PTHR37012:SF2">
    <property type="entry name" value="BZIP DOMAIN-CONTAINING PROTEIN-RELATED"/>
    <property type="match status" value="1"/>
</dbReference>
<evidence type="ECO:0000313" key="2">
    <source>
        <dbReference type="EMBL" id="CAG8386000.1"/>
    </source>
</evidence>
<sequence>MSSQEPPKRRESRSGTRKVSTLSTEQLERKRANDREAQRSIRQRTKEHIEQLEAQVTTFQSQIEEMRLRTERFDEVMRRNAILEDEMNRLKQQIASLSGRPEYVADNEQMGLFRSGWSIEGSQNSASSDIPTTGTLLSPNYTPSSNPRTPSALSASSRASHQHEWQQQYPSTRSPSLGASSNPEYPSRMDSYVIDGQLHQGQRICPPSMPVSGPHISFGGAPESTQQQFDSSFSQFPYGSRSLSMPNASSTSQQTPSEVYQPIASAYPPHMPQPPPQQEEAYEYKWTSQP</sequence>
<dbReference type="CDD" id="cd14688">
    <property type="entry name" value="bZIP_YAP"/>
    <property type="match status" value="1"/>
</dbReference>
<feature type="region of interest" description="Disordered" evidence="1">
    <location>
        <begin position="219"/>
        <end position="290"/>
    </location>
</feature>
<dbReference type="Gene3D" id="1.20.5.170">
    <property type="match status" value="1"/>
</dbReference>
<dbReference type="PANTHER" id="PTHR37012">
    <property type="entry name" value="B-ZIP TRANSCRIPTION FACTOR (EUROFUNG)-RELATED"/>
    <property type="match status" value="1"/>
</dbReference>
<protein>
    <recommendedName>
        <fullName evidence="4">BZIP transcription factor</fullName>
    </recommendedName>
</protein>
<accession>A0A9W4JEK9</accession>
<gene>
    <name evidence="2" type="ORF">PSALAMII_LOCUS6240</name>
</gene>
<feature type="compositionally biased region" description="Basic and acidic residues" evidence="1">
    <location>
        <begin position="1"/>
        <end position="14"/>
    </location>
</feature>
<dbReference type="OrthoDB" id="3535998at2759"/>
<reference evidence="2" key="1">
    <citation type="submission" date="2021-07" db="EMBL/GenBank/DDBJ databases">
        <authorList>
            <person name="Branca A.L. A."/>
        </authorList>
    </citation>
    <scope>NUCLEOTIDE SEQUENCE</scope>
</reference>
<dbReference type="InterPro" id="IPR046347">
    <property type="entry name" value="bZIP_sf"/>
</dbReference>
<dbReference type="SUPFAM" id="SSF57959">
    <property type="entry name" value="Leucine zipper domain"/>
    <property type="match status" value="1"/>
</dbReference>
<dbReference type="AlphaFoldDB" id="A0A9W4JEK9"/>
<feature type="compositionally biased region" description="Polar residues" evidence="1">
    <location>
        <begin position="121"/>
        <end position="184"/>
    </location>
</feature>
<dbReference type="EMBL" id="CAJVPD010000239">
    <property type="protein sequence ID" value="CAG8386000.1"/>
    <property type="molecule type" value="Genomic_DNA"/>
</dbReference>